<proteinExistence type="predicted"/>
<evidence type="ECO:0008006" key="4">
    <source>
        <dbReference type="Google" id="ProtNLM"/>
    </source>
</evidence>
<feature type="signal peptide" evidence="1">
    <location>
        <begin position="1"/>
        <end position="19"/>
    </location>
</feature>
<organism evidence="2 3">
    <name type="scientific">Emericellopsis atlantica</name>
    <dbReference type="NCBI Taxonomy" id="2614577"/>
    <lineage>
        <taxon>Eukaryota</taxon>
        <taxon>Fungi</taxon>
        <taxon>Dikarya</taxon>
        <taxon>Ascomycota</taxon>
        <taxon>Pezizomycotina</taxon>
        <taxon>Sordariomycetes</taxon>
        <taxon>Hypocreomycetidae</taxon>
        <taxon>Hypocreales</taxon>
        <taxon>Bionectriaceae</taxon>
        <taxon>Emericellopsis</taxon>
    </lineage>
</organism>
<gene>
    <name evidence="2" type="ORF">F5Z01DRAFT_641931</name>
</gene>
<dbReference type="RefSeq" id="XP_046122905.1">
    <property type="nucleotide sequence ID" value="XM_046262605.1"/>
</dbReference>
<accession>A0A9P7ZWI3</accession>
<dbReference type="AlphaFoldDB" id="A0A9P7ZWI3"/>
<evidence type="ECO:0000313" key="3">
    <source>
        <dbReference type="Proteomes" id="UP000887229"/>
    </source>
</evidence>
<evidence type="ECO:0000256" key="1">
    <source>
        <dbReference type="SAM" id="SignalP"/>
    </source>
</evidence>
<dbReference type="Proteomes" id="UP000887229">
    <property type="component" value="Unassembled WGS sequence"/>
</dbReference>
<protein>
    <recommendedName>
        <fullName evidence="4">Secreted protein</fullName>
    </recommendedName>
</protein>
<feature type="chain" id="PRO_5040311038" description="Secreted protein" evidence="1">
    <location>
        <begin position="20"/>
        <end position="97"/>
    </location>
</feature>
<keyword evidence="3" id="KW-1185">Reference proteome</keyword>
<keyword evidence="1" id="KW-0732">Signal</keyword>
<sequence>MGFLVLIQTTLLYLPATTTWNCVVRNCQKQSKVQFWQARDAVRAQHGRTISETLTSSLSFAESNGGGDAAAKSRTIHVLCFSDIRLSTGYTWLGIHQ</sequence>
<reference evidence="2" key="1">
    <citation type="journal article" date="2021" name="IMA Fungus">
        <title>Genomic characterization of three marine fungi, including Emericellopsis atlantica sp. nov. with signatures of a generalist lifestyle and marine biomass degradation.</title>
        <authorList>
            <person name="Hagestad O.C."/>
            <person name="Hou L."/>
            <person name="Andersen J.H."/>
            <person name="Hansen E.H."/>
            <person name="Altermark B."/>
            <person name="Li C."/>
            <person name="Kuhnert E."/>
            <person name="Cox R.J."/>
            <person name="Crous P.W."/>
            <person name="Spatafora J.W."/>
            <person name="Lail K."/>
            <person name="Amirebrahimi M."/>
            <person name="Lipzen A."/>
            <person name="Pangilinan J."/>
            <person name="Andreopoulos W."/>
            <person name="Hayes R.D."/>
            <person name="Ng V."/>
            <person name="Grigoriev I.V."/>
            <person name="Jackson S.A."/>
            <person name="Sutton T.D.S."/>
            <person name="Dobson A.D.W."/>
            <person name="Rama T."/>
        </authorList>
    </citation>
    <scope>NUCLEOTIDE SEQUENCE</scope>
    <source>
        <strain evidence="2">TS7</strain>
    </source>
</reference>
<comment type="caution">
    <text evidence="2">The sequence shown here is derived from an EMBL/GenBank/DDBJ whole genome shotgun (WGS) entry which is preliminary data.</text>
</comment>
<name>A0A9P7ZWI3_9HYPO</name>
<dbReference type="GeneID" id="70293508"/>
<evidence type="ECO:0000313" key="2">
    <source>
        <dbReference type="EMBL" id="KAG9258981.1"/>
    </source>
</evidence>
<dbReference type="EMBL" id="MU251242">
    <property type="protein sequence ID" value="KAG9258981.1"/>
    <property type="molecule type" value="Genomic_DNA"/>
</dbReference>